<dbReference type="SUPFAM" id="SSF109604">
    <property type="entry name" value="HD-domain/PDEase-like"/>
    <property type="match status" value="1"/>
</dbReference>
<dbReference type="GO" id="GO:0008081">
    <property type="term" value="F:phosphoric diester hydrolase activity"/>
    <property type="evidence" value="ECO:0007669"/>
    <property type="project" value="UniProtKB-ARBA"/>
</dbReference>
<dbReference type="GO" id="GO:0046872">
    <property type="term" value="F:metal ion binding"/>
    <property type="evidence" value="ECO:0007669"/>
    <property type="project" value="UniProtKB-KW"/>
</dbReference>
<dbReference type="InterPro" id="IPR037522">
    <property type="entry name" value="HD_GYP_dom"/>
</dbReference>
<dbReference type="InterPro" id="IPR035938">
    <property type="entry name" value="Hemerythrin-like_sf"/>
</dbReference>
<dbReference type="Pfam" id="PF11849">
    <property type="entry name" value="DUF3369"/>
    <property type="match status" value="1"/>
</dbReference>
<dbReference type="NCBIfam" id="NF033749">
    <property type="entry name" value="bact_hemeryth"/>
    <property type="match status" value="1"/>
</dbReference>
<dbReference type="InterPro" id="IPR003607">
    <property type="entry name" value="HD/PDEase_dom"/>
</dbReference>
<dbReference type="InterPro" id="IPR012827">
    <property type="entry name" value="Hemerythrin_metal-bd"/>
</dbReference>
<comment type="similarity">
    <text evidence="1">Belongs to the hemerythrin family.</text>
</comment>
<evidence type="ECO:0000313" key="6">
    <source>
        <dbReference type="Proteomes" id="UP000587070"/>
    </source>
</evidence>
<evidence type="ECO:0000259" key="4">
    <source>
        <dbReference type="PROSITE" id="PS51832"/>
    </source>
</evidence>
<dbReference type="Gene3D" id="1.10.3210.10">
    <property type="entry name" value="Hypothetical protein af1432"/>
    <property type="match status" value="1"/>
</dbReference>
<proteinExistence type="inferred from homology"/>
<keyword evidence="6" id="KW-1185">Reference proteome</keyword>
<evidence type="ECO:0000256" key="3">
    <source>
        <dbReference type="ARBA" id="ARBA00023004"/>
    </source>
</evidence>
<dbReference type="InterPro" id="IPR052020">
    <property type="entry name" value="Cyclic_di-GMP/3'3'-cGAMP_PDE"/>
</dbReference>
<dbReference type="PROSITE" id="PS51832">
    <property type="entry name" value="HD_GYP"/>
    <property type="match status" value="1"/>
</dbReference>
<name>A0A840GCM7_RHOTE</name>
<dbReference type="PROSITE" id="PS00550">
    <property type="entry name" value="HEMERYTHRINS"/>
    <property type="match status" value="1"/>
</dbReference>
<dbReference type="CDD" id="cd00077">
    <property type="entry name" value="HDc"/>
    <property type="match status" value="1"/>
</dbReference>
<evidence type="ECO:0000256" key="2">
    <source>
        <dbReference type="ARBA" id="ARBA00022723"/>
    </source>
</evidence>
<evidence type="ECO:0000313" key="5">
    <source>
        <dbReference type="EMBL" id="MBB4246332.1"/>
    </source>
</evidence>
<dbReference type="AlphaFoldDB" id="A0A840GCM7"/>
<dbReference type="InterPro" id="IPR016131">
    <property type="entry name" value="Haemerythrin_Fe_BS"/>
</dbReference>
<keyword evidence="3" id="KW-0408">Iron</keyword>
<keyword evidence="2" id="KW-0479">Metal-binding</keyword>
<accession>A0A840GCM7</accession>
<feature type="domain" description="HD-GYP" evidence="4">
    <location>
        <begin position="292"/>
        <end position="503"/>
    </location>
</feature>
<reference evidence="5 6" key="1">
    <citation type="submission" date="2020-08" db="EMBL/GenBank/DDBJ databases">
        <title>Genome sequencing of Purple Non-Sulfur Bacteria from various extreme environments.</title>
        <authorList>
            <person name="Mayer M."/>
        </authorList>
    </citation>
    <scope>NUCLEOTIDE SEQUENCE [LARGE SCALE GENOMIC DNA]</scope>
    <source>
        <strain evidence="5 6">2761</strain>
    </source>
</reference>
<dbReference type="Pfam" id="PF01814">
    <property type="entry name" value="Hemerythrin"/>
    <property type="match status" value="1"/>
</dbReference>
<dbReference type="InterPro" id="IPR012312">
    <property type="entry name" value="Hemerythrin-like"/>
</dbReference>
<organism evidence="5 6">
    <name type="scientific">Rhodocyclus tenuis</name>
    <name type="common">Rhodospirillum tenue</name>
    <dbReference type="NCBI Taxonomy" id="1066"/>
    <lineage>
        <taxon>Bacteria</taxon>
        <taxon>Pseudomonadati</taxon>
        <taxon>Pseudomonadota</taxon>
        <taxon>Betaproteobacteria</taxon>
        <taxon>Rhodocyclales</taxon>
        <taxon>Rhodocyclaceae</taxon>
        <taxon>Rhodocyclus</taxon>
    </lineage>
</organism>
<dbReference type="SMART" id="SM00471">
    <property type="entry name" value="HDc"/>
    <property type="match status" value="1"/>
</dbReference>
<dbReference type="Gene3D" id="1.20.120.50">
    <property type="entry name" value="Hemerythrin-like"/>
    <property type="match status" value="1"/>
</dbReference>
<dbReference type="PANTHER" id="PTHR45228">
    <property type="entry name" value="CYCLIC DI-GMP PHOSPHODIESTERASE TM_0186-RELATED"/>
    <property type="match status" value="1"/>
</dbReference>
<dbReference type="CDD" id="cd12107">
    <property type="entry name" value="Hemerythrin"/>
    <property type="match status" value="1"/>
</dbReference>
<dbReference type="Pfam" id="PF13487">
    <property type="entry name" value="HD_5"/>
    <property type="match status" value="1"/>
</dbReference>
<evidence type="ECO:0000256" key="1">
    <source>
        <dbReference type="ARBA" id="ARBA00010587"/>
    </source>
</evidence>
<dbReference type="SUPFAM" id="SSF47188">
    <property type="entry name" value="Hemerythrin-like"/>
    <property type="match status" value="1"/>
</dbReference>
<dbReference type="NCBIfam" id="TIGR02481">
    <property type="entry name" value="hemeryth_dom"/>
    <property type="match status" value="1"/>
</dbReference>
<comment type="caution">
    <text evidence="5">The sequence shown here is derived from an EMBL/GenBank/DDBJ whole genome shotgun (WGS) entry which is preliminary data.</text>
</comment>
<dbReference type="EMBL" id="JACIGE010000002">
    <property type="protein sequence ID" value="MBB4246332.1"/>
    <property type="molecule type" value="Genomic_DNA"/>
</dbReference>
<dbReference type="Proteomes" id="UP000587070">
    <property type="component" value="Unassembled WGS sequence"/>
</dbReference>
<protein>
    <submittedName>
        <fullName evidence="5">Hemerythrin-like metal-binding protein</fullName>
    </submittedName>
</protein>
<dbReference type="InterPro" id="IPR021800">
    <property type="entry name" value="DUF3369"/>
</dbReference>
<sequence length="635" mass="69504">MTPPIAPTPETSVPAARPAAAILLVSGMASQLAEQLRGSPLLANTTLHLASDIDEAHDTLNAGTPIAVTLLHASDEHPAPAHVESVQAVQPQMAVLVRCASALPAVLADALWDSGVADRLFTQDIADWAATLSAALREHDRRRLHLLVNESPARLAGGRSFGEVAALALHLLDEHQLASRGALFCIERHDPAAQLIAVAGKGSFAGVNCTPLAAIEDAAARDIAGAAWTGRRSLFGAGHAALFIETSAERTQPALIVLQLDAALPSWRQRILESFTRAVAPAVEHSQLTQQLVRTQRAMISTLAMLAEYRDTETARHVTRVARLSAEIAGLMAREDFGRKLAPQLLEHIGHASVLHDLGKIAVSENVLLKPGPLDAGERQQVKRHVIIGHDILKQSVLLATHGEAQLFELAAEIARSHHEHYDGSGYPDGLASEEIPLAARIVAVVDVFDALISKRPYKYPWSDADALRLIREKAGTHFDPAVVDAFCAVHERKAKTRFIEWSDAMSVGNPELDNDHRRLIEIVNQLGVNVELRNHNSIEFILDDLTSFVHEHFRREEAYLEQIGFPDRQRHRDIHTTIMARIDNARWKYLQGFLTAIEDELLSFLTQWLNQHICGEGRQYAAYAGFVEASSSIN</sequence>
<gene>
    <name evidence="5" type="ORF">GGD90_000689</name>
</gene>